<sequence>MRTLLTLGLAVLGFQFGCGVDDANTEVQPDMASQEAPLLICLSEYLIQYYSDATLTTLVGTERCFCGRTPVRTGQRSPYFIESDGGECPGIAPEARTNEPVTTLEIPPPAATMNCEWMDETERIECTGSASGGVTPYTYQWQRAHNLDVDPAPGNWPWRNGTTTFSEPCKFGLYPGGRYYYKYIRFRVLDANTYVSNYGEQSFRCWTPNP</sequence>
<dbReference type="Proteomes" id="UP000321514">
    <property type="component" value="Unassembled WGS sequence"/>
</dbReference>
<evidence type="ECO:0000313" key="4">
    <source>
        <dbReference type="Proteomes" id="UP000321514"/>
    </source>
</evidence>
<dbReference type="Proteomes" id="UP000183760">
    <property type="component" value="Unassembled WGS sequence"/>
</dbReference>
<dbReference type="EMBL" id="FOIB01000006">
    <property type="protein sequence ID" value="SEU22849.1"/>
    <property type="molecule type" value="Genomic_DNA"/>
</dbReference>
<dbReference type="EMBL" id="BJXR01000027">
    <property type="protein sequence ID" value="GEN08123.1"/>
    <property type="molecule type" value="Genomic_DNA"/>
</dbReference>
<dbReference type="RefSeq" id="WP_074956444.1">
    <property type="nucleotide sequence ID" value="NZ_BJXR01000027.1"/>
</dbReference>
<organism evidence="1 4">
    <name type="scientific">Myxococcus fulvus</name>
    <dbReference type="NCBI Taxonomy" id="33"/>
    <lineage>
        <taxon>Bacteria</taxon>
        <taxon>Pseudomonadati</taxon>
        <taxon>Myxococcota</taxon>
        <taxon>Myxococcia</taxon>
        <taxon>Myxococcales</taxon>
        <taxon>Cystobacterineae</taxon>
        <taxon>Myxococcaceae</taxon>
        <taxon>Myxococcus</taxon>
    </lineage>
</organism>
<proteinExistence type="predicted"/>
<name>A0A511T3C0_MYXFU</name>
<keyword evidence="3" id="KW-1185">Reference proteome</keyword>
<gene>
    <name evidence="1" type="ORF">MFU01_31600</name>
    <name evidence="2" type="ORF">SAMN05443572_106455</name>
</gene>
<dbReference type="AlphaFoldDB" id="A0A511T3C0"/>
<reference evidence="2 3" key="1">
    <citation type="submission" date="2016-10" db="EMBL/GenBank/DDBJ databases">
        <authorList>
            <person name="Varghese N."/>
            <person name="Submissions S."/>
        </authorList>
    </citation>
    <scope>NUCLEOTIDE SEQUENCE [LARGE SCALE GENOMIC DNA]</scope>
    <source>
        <strain evidence="2 3">DSM 16525</strain>
    </source>
</reference>
<protein>
    <submittedName>
        <fullName evidence="1">Uncharacterized protein</fullName>
    </submittedName>
</protein>
<evidence type="ECO:0000313" key="1">
    <source>
        <dbReference type="EMBL" id="GEN08123.1"/>
    </source>
</evidence>
<dbReference type="OrthoDB" id="5383077at2"/>
<comment type="caution">
    <text evidence="1">The sequence shown here is derived from an EMBL/GenBank/DDBJ whole genome shotgun (WGS) entry which is preliminary data.</text>
</comment>
<evidence type="ECO:0000313" key="3">
    <source>
        <dbReference type="Proteomes" id="UP000183760"/>
    </source>
</evidence>
<reference evidence="1 4" key="2">
    <citation type="submission" date="2019-07" db="EMBL/GenBank/DDBJ databases">
        <title>Whole genome shotgun sequence of Myxococcus fulvus NBRC 100333.</title>
        <authorList>
            <person name="Hosoyama A."/>
            <person name="Uohara A."/>
            <person name="Ohji S."/>
            <person name="Ichikawa N."/>
        </authorList>
    </citation>
    <scope>NUCLEOTIDE SEQUENCE [LARGE SCALE GENOMIC DNA]</scope>
    <source>
        <strain evidence="1 4">NBRC 100333</strain>
    </source>
</reference>
<evidence type="ECO:0000313" key="2">
    <source>
        <dbReference type="EMBL" id="SEU22849.1"/>
    </source>
</evidence>
<accession>A0A511T3C0</accession>